<dbReference type="InterPro" id="IPR013517">
    <property type="entry name" value="FG-GAP"/>
</dbReference>
<dbReference type="PANTHER" id="PTHR21666">
    <property type="entry name" value="PEPTIDASE-RELATED"/>
    <property type="match status" value="1"/>
</dbReference>
<comment type="caution">
    <text evidence="3">The sequence shown here is derived from an EMBL/GenBank/DDBJ whole genome shotgun (WGS) entry which is preliminary data.</text>
</comment>
<dbReference type="InterPro" id="IPR050570">
    <property type="entry name" value="Cell_wall_metabolism_enzyme"/>
</dbReference>
<dbReference type="Gene3D" id="2.40.128.340">
    <property type="match status" value="2"/>
</dbReference>
<evidence type="ECO:0000313" key="3">
    <source>
        <dbReference type="EMBL" id="MEE6262837.1"/>
    </source>
</evidence>
<keyword evidence="4" id="KW-1185">Reference proteome</keyword>
<evidence type="ECO:0000259" key="2">
    <source>
        <dbReference type="Pfam" id="PF01551"/>
    </source>
</evidence>
<dbReference type="Pfam" id="PF13517">
    <property type="entry name" value="FG-GAP_3"/>
    <property type="match status" value="1"/>
</dbReference>
<evidence type="ECO:0000313" key="4">
    <source>
        <dbReference type="Proteomes" id="UP001332243"/>
    </source>
</evidence>
<keyword evidence="1" id="KW-0732">Signal</keyword>
<accession>A0ABU7S287</accession>
<dbReference type="CDD" id="cd12797">
    <property type="entry name" value="M23_peptidase"/>
    <property type="match status" value="1"/>
</dbReference>
<evidence type="ECO:0000256" key="1">
    <source>
        <dbReference type="ARBA" id="ARBA00022729"/>
    </source>
</evidence>
<dbReference type="SUPFAM" id="SSF51261">
    <property type="entry name" value="Duplicated hybrid motif"/>
    <property type="match status" value="1"/>
</dbReference>
<reference evidence="3 4" key="1">
    <citation type="submission" date="2024-01" db="EMBL/GenBank/DDBJ databases">
        <title>Genome insights into Plantactinospora sonchi sp. nov.</title>
        <authorList>
            <person name="Wang L."/>
        </authorList>
    </citation>
    <scope>NUCLEOTIDE SEQUENCE [LARGE SCALE GENOMIC DNA]</scope>
    <source>
        <strain evidence="3 4">NEAU-QY2</strain>
    </source>
</reference>
<name>A0ABU7S287_9ACTN</name>
<dbReference type="Gene3D" id="2.70.70.10">
    <property type="entry name" value="Glucose Permease (Domain IIA)"/>
    <property type="match status" value="1"/>
</dbReference>
<feature type="non-terminal residue" evidence="3">
    <location>
        <position position="411"/>
    </location>
</feature>
<gene>
    <name evidence="3" type="ORF">V1633_30585</name>
</gene>
<dbReference type="InterPro" id="IPR016047">
    <property type="entry name" value="M23ase_b-sheet_dom"/>
</dbReference>
<dbReference type="Pfam" id="PF01551">
    <property type="entry name" value="Peptidase_M23"/>
    <property type="match status" value="1"/>
</dbReference>
<dbReference type="InterPro" id="IPR011055">
    <property type="entry name" value="Dup_hybrid_motif"/>
</dbReference>
<dbReference type="EMBL" id="JAZGQK010000031">
    <property type="protein sequence ID" value="MEE6262837.1"/>
    <property type="molecule type" value="Genomic_DNA"/>
</dbReference>
<dbReference type="RefSeq" id="WP_331217777.1">
    <property type="nucleotide sequence ID" value="NZ_JAZGQK010000031.1"/>
</dbReference>
<sequence>MLAALAVMTSATLVTIDPQRAEAAGPRPLFQLPFPCGESWLLGTYRGHDDYDIDMTPTSGSAWGRPIVAAYQGTVVSSGIDGTLGGRTPQNPSGPMGTGGGYYVKIDHGNGWRTLYLHMLEAPMVRVGDTVSRGRQLGKVGSTGSSSGPHLHFEQQRDGAKVESWFNGIPSGITTDGYPAGEPLSPSVTRVSNNCGGAQSRTVGDYNADGRSDLALYRRDPVNGSTWWIQSGANDSQILADHPYGGSTDIPAPGDYNGDGITDLALFRRDCTNGSTWWIKNGANGTQIRAGLKFGGCNAIPAPGDYNGDGATDLALYRPDCTNGSDWNIYSTHTNTHLRSGLKYGGCNAIPAPGDYNGDGATDLALYRPDCTNGSDWNIYSTHTNTHLRSGLKYGGCNAIPAPGDYNADGA</sequence>
<organism evidence="3 4">
    <name type="scientific">Plantactinospora sonchi</name>
    <dbReference type="NCBI Taxonomy" id="1544735"/>
    <lineage>
        <taxon>Bacteria</taxon>
        <taxon>Bacillati</taxon>
        <taxon>Actinomycetota</taxon>
        <taxon>Actinomycetes</taxon>
        <taxon>Micromonosporales</taxon>
        <taxon>Micromonosporaceae</taxon>
        <taxon>Plantactinospora</taxon>
    </lineage>
</organism>
<dbReference type="InterPro" id="IPR028994">
    <property type="entry name" value="Integrin_alpha_N"/>
</dbReference>
<protein>
    <submittedName>
        <fullName evidence="3">Peptidoglycan DD-metalloendopeptidase family protein</fullName>
    </submittedName>
</protein>
<dbReference type="Proteomes" id="UP001332243">
    <property type="component" value="Unassembled WGS sequence"/>
</dbReference>
<dbReference type="PANTHER" id="PTHR21666:SF270">
    <property type="entry name" value="MUREIN HYDROLASE ACTIVATOR ENVC"/>
    <property type="match status" value="1"/>
</dbReference>
<proteinExistence type="predicted"/>
<feature type="domain" description="M23ase beta-sheet core" evidence="2">
    <location>
        <begin position="64"/>
        <end position="162"/>
    </location>
</feature>
<dbReference type="SUPFAM" id="SSF69318">
    <property type="entry name" value="Integrin alpha N-terminal domain"/>
    <property type="match status" value="1"/>
</dbReference>